<feature type="transmembrane region" description="Helical" evidence="6">
    <location>
        <begin position="352"/>
        <end position="372"/>
    </location>
</feature>
<keyword evidence="2" id="KW-0813">Transport</keyword>
<dbReference type="InterPro" id="IPR005828">
    <property type="entry name" value="MFS_sugar_transport-like"/>
</dbReference>
<dbReference type="InterPro" id="IPR020846">
    <property type="entry name" value="MFS_dom"/>
</dbReference>
<feature type="transmembrane region" description="Helical" evidence="6">
    <location>
        <begin position="126"/>
        <end position="147"/>
    </location>
</feature>
<feature type="transmembrane region" description="Helical" evidence="6">
    <location>
        <begin position="282"/>
        <end position="301"/>
    </location>
</feature>
<comment type="caution">
    <text evidence="8">The sequence shown here is derived from an EMBL/GenBank/DDBJ whole genome shotgun (WGS) entry which is preliminary data.</text>
</comment>
<feature type="transmembrane region" description="Helical" evidence="6">
    <location>
        <begin position="159"/>
        <end position="179"/>
    </location>
</feature>
<gene>
    <name evidence="8" type="ORF">GCM10009765_26890</name>
</gene>
<dbReference type="Gene3D" id="1.20.1250.20">
    <property type="entry name" value="MFS general substrate transporter like domains"/>
    <property type="match status" value="1"/>
</dbReference>
<evidence type="ECO:0000256" key="1">
    <source>
        <dbReference type="ARBA" id="ARBA00004651"/>
    </source>
</evidence>
<dbReference type="CDD" id="cd17316">
    <property type="entry name" value="MFS_SV2_like"/>
    <property type="match status" value="1"/>
</dbReference>
<dbReference type="EMBL" id="BAAANY010000009">
    <property type="protein sequence ID" value="GAA1676172.1"/>
    <property type="molecule type" value="Genomic_DNA"/>
</dbReference>
<evidence type="ECO:0000256" key="5">
    <source>
        <dbReference type="ARBA" id="ARBA00023136"/>
    </source>
</evidence>
<feature type="domain" description="Major facilitator superfamily (MFS) profile" evidence="7">
    <location>
        <begin position="33"/>
        <end position="476"/>
    </location>
</feature>
<dbReference type="SUPFAM" id="SSF103473">
    <property type="entry name" value="MFS general substrate transporter"/>
    <property type="match status" value="1"/>
</dbReference>
<dbReference type="PANTHER" id="PTHR23511">
    <property type="entry name" value="SYNAPTIC VESICLE GLYCOPROTEIN 2"/>
    <property type="match status" value="1"/>
</dbReference>
<feature type="transmembrane region" description="Helical" evidence="6">
    <location>
        <begin position="29"/>
        <end position="51"/>
    </location>
</feature>
<feature type="transmembrane region" description="Helical" evidence="6">
    <location>
        <begin position="450"/>
        <end position="471"/>
    </location>
</feature>
<reference evidence="9" key="1">
    <citation type="journal article" date="2019" name="Int. J. Syst. Evol. Microbiol.">
        <title>The Global Catalogue of Microorganisms (GCM) 10K type strain sequencing project: providing services to taxonomists for standard genome sequencing and annotation.</title>
        <authorList>
            <consortium name="The Broad Institute Genomics Platform"/>
            <consortium name="The Broad Institute Genome Sequencing Center for Infectious Disease"/>
            <person name="Wu L."/>
            <person name="Ma J."/>
        </authorList>
    </citation>
    <scope>NUCLEOTIDE SEQUENCE [LARGE SCALE GENOMIC DNA]</scope>
    <source>
        <strain evidence="9">JCM 14718</strain>
    </source>
</reference>
<evidence type="ECO:0000256" key="4">
    <source>
        <dbReference type="ARBA" id="ARBA00022989"/>
    </source>
</evidence>
<dbReference type="Proteomes" id="UP001500618">
    <property type="component" value="Unassembled WGS sequence"/>
</dbReference>
<feature type="transmembrane region" description="Helical" evidence="6">
    <location>
        <begin position="321"/>
        <end position="340"/>
    </location>
</feature>
<comment type="subcellular location">
    <subcellularLocation>
        <location evidence="1">Cell membrane</location>
        <topology evidence="1">Multi-pass membrane protein</topology>
    </subcellularLocation>
</comment>
<dbReference type="Pfam" id="PF00083">
    <property type="entry name" value="Sugar_tr"/>
    <property type="match status" value="1"/>
</dbReference>
<dbReference type="PROSITE" id="PS50850">
    <property type="entry name" value="MFS"/>
    <property type="match status" value="1"/>
</dbReference>
<evidence type="ECO:0000259" key="7">
    <source>
        <dbReference type="PROSITE" id="PS50850"/>
    </source>
</evidence>
<proteinExistence type="predicted"/>
<feature type="transmembrane region" description="Helical" evidence="6">
    <location>
        <begin position="378"/>
        <end position="399"/>
    </location>
</feature>
<dbReference type="InterPro" id="IPR036259">
    <property type="entry name" value="MFS_trans_sf"/>
</dbReference>
<keyword evidence="4 6" id="KW-1133">Transmembrane helix</keyword>
<keyword evidence="3 6" id="KW-0812">Transmembrane</keyword>
<keyword evidence="9" id="KW-1185">Reference proteome</keyword>
<evidence type="ECO:0000313" key="8">
    <source>
        <dbReference type="EMBL" id="GAA1676172.1"/>
    </source>
</evidence>
<evidence type="ECO:0000256" key="2">
    <source>
        <dbReference type="ARBA" id="ARBA00022448"/>
    </source>
</evidence>
<name>A0ABP4SRT7_9ACTN</name>
<organism evidence="8 9">
    <name type="scientific">Fodinicola feengrottensis</name>
    <dbReference type="NCBI Taxonomy" id="435914"/>
    <lineage>
        <taxon>Bacteria</taxon>
        <taxon>Bacillati</taxon>
        <taxon>Actinomycetota</taxon>
        <taxon>Actinomycetes</taxon>
        <taxon>Mycobacteriales</taxon>
        <taxon>Fodinicola</taxon>
    </lineage>
</organism>
<accession>A0ABP4SRT7</accession>
<evidence type="ECO:0000313" key="9">
    <source>
        <dbReference type="Proteomes" id="UP001500618"/>
    </source>
</evidence>
<feature type="transmembrane region" description="Helical" evidence="6">
    <location>
        <begin position="101"/>
        <end position="120"/>
    </location>
</feature>
<feature type="transmembrane region" description="Helical" evidence="6">
    <location>
        <begin position="191"/>
        <end position="210"/>
    </location>
</feature>
<feature type="transmembrane region" description="Helical" evidence="6">
    <location>
        <begin position="411"/>
        <end position="435"/>
    </location>
</feature>
<protein>
    <submittedName>
        <fullName evidence="8">MFS transporter</fullName>
    </submittedName>
</protein>
<keyword evidence="5 6" id="KW-0472">Membrane</keyword>
<evidence type="ECO:0000256" key="6">
    <source>
        <dbReference type="SAM" id="Phobius"/>
    </source>
</evidence>
<sequence>MAEFVQGGKITTNRTLVPVRLDNMPWAKFHWMVLITLGVSWILDGLEIQFAGAIATTLELPTTLHLHPGQFGITTSIYLAGEVVGALVFGRLADSLGRRRLFLITLGLYLVFNGLAGFSFDFWSLAVLRFIAGMGIGGEYAAINSAIDELIPARFRGRVDIAVNGTYWAGAAIASAASLALLDEKIIPVNVGWRIGLFIGPLIGVVVWMLRRRIPESPRWLISHGRAEEAAKIVDDIEQGVRAAGKEIPKVDESKAIEVRNYPPVTYLEITKIMLGKYRKRSVLGFTLMTTQSFLYNAIFFTQGQVLGKFFGVAPDALGFFFFPFAVGNLLGPLLLGPFFDTIGRRKLISSTYIVSGVLLVASGYLFWIGALNATTQAIFWSVIFFIASAGASSGYLTVSEIFPLELRGQAISYFFAISQLCGGVVAPVLFGYLIELGTKDVHHLDRTPLFWGFMIGAILMIIGGVVEAFIGVDAEGKSLEELATPLSAVTAAST</sequence>
<evidence type="ECO:0000256" key="3">
    <source>
        <dbReference type="ARBA" id="ARBA00022692"/>
    </source>
</evidence>
<feature type="transmembrane region" description="Helical" evidence="6">
    <location>
        <begin position="71"/>
        <end position="89"/>
    </location>
</feature>
<dbReference type="PANTHER" id="PTHR23511:SF34">
    <property type="entry name" value="SYNAPTIC VESICLE GLYCOPROTEIN 2"/>
    <property type="match status" value="1"/>
</dbReference>